<dbReference type="CDD" id="cd01129">
    <property type="entry name" value="PulE-GspE-like"/>
    <property type="match status" value="1"/>
</dbReference>
<dbReference type="GO" id="GO:0005886">
    <property type="term" value="C:plasma membrane"/>
    <property type="evidence" value="ECO:0007669"/>
    <property type="project" value="TreeGrafter"/>
</dbReference>
<dbReference type="FunFam" id="3.30.300.160:FF:000002">
    <property type="entry name" value="Type II secretion system protein E"/>
    <property type="match status" value="1"/>
</dbReference>
<dbReference type="EMBL" id="WSLF01000001">
    <property type="protein sequence ID" value="KAE9637256.1"/>
    <property type="molecule type" value="Genomic_DNA"/>
</dbReference>
<keyword evidence="2" id="KW-0547">Nucleotide-binding</keyword>
<dbReference type="SUPFAM" id="SSF52540">
    <property type="entry name" value="P-loop containing nucleoside triphosphate hydrolases"/>
    <property type="match status" value="1"/>
</dbReference>
<dbReference type="Gene3D" id="3.40.50.300">
    <property type="entry name" value="P-loop containing nucleotide triphosphate hydrolases"/>
    <property type="match status" value="1"/>
</dbReference>
<dbReference type="InterPro" id="IPR007831">
    <property type="entry name" value="T2SS_GspE_N"/>
</dbReference>
<dbReference type="AlphaFoldDB" id="A0A7C8LGW1"/>
<dbReference type="RefSeq" id="WP_158739166.1">
    <property type="nucleotide sequence ID" value="NZ_JAFBEP010000006.1"/>
</dbReference>
<accession>A0A7C8LGW1</accession>
<evidence type="ECO:0000259" key="4">
    <source>
        <dbReference type="PROSITE" id="PS00662"/>
    </source>
</evidence>
<evidence type="ECO:0000256" key="2">
    <source>
        <dbReference type="ARBA" id="ARBA00022741"/>
    </source>
</evidence>
<protein>
    <submittedName>
        <fullName evidence="5">Type II secretion system protein GspE</fullName>
    </submittedName>
</protein>
<dbReference type="GO" id="GO:0005524">
    <property type="term" value="F:ATP binding"/>
    <property type="evidence" value="ECO:0007669"/>
    <property type="project" value="UniProtKB-KW"/>
</dbReference>
<dbReference type="PANTHER" id="PTHR30258">
    <property type="entry name" value="TYPE II SECRETION SYSTEM PROTEIN GSPE-RELATED"/>
    <property type="match status" value="1"/>
</dbReference>
<dbReference type="Proteomes" id="UP000483018">
    <property type="component" value="Unassembled WGS sequence"/>
</dbReference>
<evidence type="ECO:0000256" key="3">
    <source>
        <dbReference type="ARBA" id="ARBA00022840"/>
    </source>
</evidence>
<keyword evidence="6" id="KW-1185">Reference proteome</keyword>
<sequence length="564" mass="62850">MKKGKKKKLGDLLLQADMITKEQLEKGLQEQVKTGKKLGEILVEKGWVSEKNLMEVLEFQLGIPYVDLSQYIIDANAAGMINENLAKRHNLIPIKTVNNHLIVAMSDPLNIFALDDVRITTKMEVIPVLANFADVKSAIDKMYGTSKVASIAEKFQKHMQEKIKKQAIDDHNFQSEAEILNAPAVQLVDNIIDQAIKRNASDIHIEPFEKYVRVRLRIDGQLQELLKTDFTALNAIVTRIKIQGKMNIAERRLPQDGRIGLALESNQLDLRVNVLPTIYGEKVVIRLIYRSGMQFKKEQLGFYPEDLDKFTRLLKNPHGIILVTGPTGSGKSTTLATALRELNQPNVNIVTVEDPVENMIDGVNQVHVNVKAGLTFANALRAILRQDPDIIMIGEMRDHETCSIAVRAAITGHLVLSTLHTNDAPSSVTRLIDMGVEPFMVATAVQGIIAQRLVRKICSHCSIPIALAKEEAEILKVPTETVVYKGKGCQVCNNTGYYGRKAVHEIMILNAGLRELIAKGANTDEIKEAAIRYGMNTLWSNTRKNVLEGITTVEEFLKIAYGQE</sequence>
<dbReference type="PANTHER" id="PTHR30258:SF1">
    <property type="entry name" value="PROTEIN TRANSPORT PROTEIN HOFB HOMOLOG"/>
    <property type="match status" value="1"/>
</dbReference>
<dbReference type="InterPro" id="IPR037257">
    <property type="entry name" value="T2SS_E_N_sf"/>
</dbReference>
<dbReference type="OrthoDB" id="9808272at2"/>
<keyword evidence="3" id="KW-0067">ATP-binding</keyword>
<dbReference type="FunFam" id="3.40.50.300:FF:000398">
    <property type="entry name" value="Type IV pilus assembly ATPase PilB"/>
    <property type="match status" value="1"/>
</dbReference>
<dbReference type="GO" id="GO:0016887">
    <property type="term" value="F:ATP hydrolysis activity"/>
    <property type="evidence" value="ECO:0007669"/>
    <property type="project" value="TreeGrafter"/>
</dbReference>
<dbReference type="Gene3D" id="3.30.450.90">
    <property type="match status" value="1"/>
</dbReference>
<name>A0A7C8LGW1_9FIRM</name>
<feature type="domain" description="Bacterial type II secretion system protein E" evidence="4">
    <location>
        <begin position="384"/>
        <end position="398"/>
    </location>
</feature>
<proteinExistence type="inferred from homology"/>
<comment type="similarity">
    <text evidence="1">Belongs to the GSP E family.</text>
</comment>
<evidence type="ECO:0000313" key="6">
    <source>
        <dbReference type="Proteomes" id="UP000483018"/>
    </source>
</evidence>
<comment type="caution">
    <text evidence="5">The sequence shown here is derived from an EMBL/GenBank/DDBJ whole genome shotgun (WGS) entry which is preliminary data.</text>
</comment>
<dbReference type="InterPro" id="IPR003593">
    <property type="entry name" value="AAA+_ATPase"/>
</dbReference>
<dbReference type="InterPro" id="IPR027417">
    <property type="entry name" value="P-loop_NTPase"/>
</dbReference>
<dbReference type="Gene3D" id="3.30.300.160">
    <property type="entry name" value="Type II secretion system, protein E, N-terminal domain"/>
    <property type="match status" value="1"/>
</dbReference>
<gene>
    <name evidence="5" type="ORF">GND95_02155</name>
</gene>
<dbReference type="SMART" id="SM00382">
    <property type="entry name" value="AAA"/>
    <property type="match status" value="1"/>
</dbReference>
<dbReference type="SUPFAM" id="SSF160246">
    <property type="entry name" value="EspE N-terminal domain-like"/>
    <property type="match status" value="1"/>
</dbReference>
<dbReference type="PROSITE" id="PS00662">
    <property type="entry name" value="T2SP_E"/>
    <property type="match status" value="1"/>
</dbReference>
<dbReference type="InterPro" id="IPR001482">
    <property type="entry name" value="T2SS/T4SS_dom"/>
</dbReference>
<reference evidence="5 6" key="1">
    <citation type="submission" date="2019-12" db="EMBL/GenBank/DDBJ databases">
        <title>Defluviitalea raffinosedens, isolated from a biogas fermenter, genome sequencing and characterization.</title>
        <authorList>
            <person name="Rettenmaier R."/>
            <person name="Schneider M."/>
            <person name="Neuhaus K."/>
            <person name="Liebl W."/>
            <person name="Zverlov V."/>
        </authorList>
    </citation>
    <scope>NUCLEOTIDE SEQUENCE [LARGE SCALE GENOMIC DNA]</scope>
    <source>
        <strain evidence="5 6">249c-K6</strain>
    </source>
</reference>
<evidence type="ECO:0000313" key="5">
    <source>
        <dbReference type="EMBL" id="KAE9637256.1"/>
    </source>
</evidence>
<dbReference type="Pfam" id="PF05157">
    <property type="entry name" value="MshEN"/>
    <property type="match status" value="1"/>
</dbReference>
<evidence type="ECO:0000256" key="1">
    <source>
        <dbReference type="ARBA" id="ARBA00006611"/>
    </source>
</evidence>
<dbReference type="Pfam" id="PF00437">
    <property type="entry name" value="T2SSE"/>
    <property type="match status" value="1"/>
</dbReference>
<organism evidence="5 6">
    <name type="scientific">Defluviitalea raffinosedens</name>
    <dbReference type="NCBI Taxonomy" id="1450156"/>
    <lineage>
        <taxon>Bacteria</taxon>
        <taxon>Bacillati</taxon>
        <taxon>Bacillota</taxon>
        <taxon>Clostridia</taxon>
        <taxon>Lachnospirales</taxon>
        <taxon>Defluviitaleaceae</taxon>
        <taxon>Defluviitalea</taxon>
    </lineage>
</organism>